<protein>
    <recommendedName>
        <fullName evidence="4 17">NADH-ubiquinone oxidoreductase chain 2</fullName>
        <ecNumber evidence="3 17">7.1.1.2</ecNumber>
    </recommendedName>
</protein>
<dbReference type="GO" id="GO:0006120">
    <property type="term" value="P:mitochondrial electron transport, NADH to ubiquinone"/>
    <property type="evidence" value="ECO:0007669"/>
    <property type="project" value="InterPro"/>
</dbReference>
<evidence type="ECO:0000256" key="11">
    <source>
        <dbReference type="ARBA" id="ARBA00022989"/>
    </source>
</evidence>
<dbReference type="EC" id="7.1.1.2" evidence="3 17"/>
<feature type="transmembrane region" description="Helical" evidence="17">
    <location>
        <begin position="257"/>
        <end position="280"/>
    </location>
</feature>
<dbReference type="CTD" id="4536"/>
<evidence type="ECO:0000256" key="16">
    <source>
        <dbReference type="ARBA" id="ARBA00049551"/>
    </source>
</evidence>
<keyword evidence="5" id="KW-0813">Transport</keyword>
<geneLocation type="mitochondrion" evidence="19"/>
<evidence type="ECO:0000256" key="8">
    <source>
        <dbReference type="ARBA" id="ARBA00022792"/>
    </source>
</evidence>
<feature type="transmembrane region" description="Helical" evidence="17">
    <location>
        <begin position="7"/>
        <end position="24"/>
    </location>
</feature>
<gene>
    <name evidence="19" type="primary">ND2</name>
</gene>
<feature type="transmembrane region" description="Helical" evidence="17">
    <location>
        <begin position="138"/>
        <end position="161"/>
    </location>
</feature>
<feature type="transmembrane region" description="Helical" evidence="17">
    <location>
        <begin position="107"/>
        <end position="131"/>
    </location>
</feature>
<dbReference type="InterPro" id="IPR003917">
    <property type="entry name" value="NADH_UbQ_OxRdtase_chain2"/>
</dbReference>
<keyword evidence="7 17" id="KW-0812">Transmembrane</keyword>
<keyword evidence="10 17" id="KW-0249">Electron transport</keyword>
<evidence type="ECO:0000313" key="19">
    <source>
        <dbReference type="EMBL" id="AFG18178.1"/>
    </source>
</evidence>
<feature type="transmembrane region" description="Helical" evidence="17">
    <location>
        <begin position="30"/>
        <end position="49"/>
    </location>
</feature>
<dbReference type="EMBL" id="JQ728447">
    <property type="protein sequence ID" value="AFG18178.1"/>
    <property type="molecule type" value="Genomic_DNA"/>
</dbReference>
<comment type="catalytic activity">
    <reaction evidence="16 17">
        <text>a ubiquinone + NADH + 5 H(+)(in) = a ubiquinol + NAD(+) + 4 H(+)(out)</text>
        <dbReference type="Rhea" id="RHEA:29091"/>
        <dbReference type="Rhea" id="RHEA-COMP:9565"/>
        <dbReference type="Rhea" id="RHEA-COMP:9566"/>
        <dbReference type="ChEBI" id="CHEBI:15378"/>
        <dbReference type="ChEBI" id="CHEBI:16389"/>
        <dbReference type="ChEBI" id="CHEBI:17976"/>
        <dbReference type="ChEBI" id="CHEBI:57540"/>
        <dbReference type="ChEBI" id="CHEBI:57945"/>
        <dbReference type="EC" id="7.1.1.2"/>
    </reaction>
</comment>
<comment type="similarity">
    <text evidence="2 17">Belongs to the complex I subunit 2 family.</text>
</comment>
<sequence length="362" mass="40437">MNVYIPYNFMFLLLTMLGTIFSISSSHWMGVWAGLEINLLGFIPLLVYGGSTLEIESGVKYFIIQSMGSGILLMGSLLISMAALSWTNLGPLLSTEISSMSFIQKDMSFYGALVMVSLLIKIGLTPFHFWLPSVMSGLSWFSVLILASWQKIAPLILILMVVSKYSLFLLMCCAGSSMVGGVGGLNQTQLRGLMAYSSINHLGWMTAGSISSTASMVIYFIIYFLISMFLFYYLWMKEKSQARQMSTSSFQSMNEKLIFSTLILSLGGLPPLLGFVGKWLIMTELFIIEPMILMFLILGSLISLFYYLLLFFSYFFSNNSKISELSTKNLMPLSTSSYFIVMSVSMNFSGPIMILWLPSLIL</sequence>
<feature type="transmembrane region" description="Helical" evidence="17">
    <location>
        <begin position="216"/>
        <end position="236"/>
    </location>
</feature>
<keyword evidence="13 17" id="KW-0830">Ubiquinone</keyword>
<organism evidence="19">
    <name type="scientific">Solemya velum</name>
    <name type="common">Atlantic awningclam</name>
    <dbReference type="NCBI Taxonomy" id="13268"/>
    <lineage>
        <taxon>Eukaryota</taxon>
        <taxon>Metazoa</taxon>
        <taxon>Spiralia</taxon>
        <taxon>Lophotrochozoa</taxon>
        <taxon>Mollusca</taxon>
        <taxon>Bivalvia</taxon>
        <taxon>Protobranchia</taxon>
        <taxon>Solemyida</taxon>
        <taxon>Solemyoidea</taxon>
        <taxon>Solemyidae</taxon>
        <taxon>Solemya</taxon>
    </lineage>
</organism>
<dbReference type="Pfam" id="PF00361">
    <property type="entry name" value="Proton_antipo_M"/>
    <property type="match status" value="1"/>
</dbReference>
<dbReference type="GO" id="GO:0008137">
    <property type="term" value="F:NADH dehydrogenase (ubiquinone) activity"/>
    <property type="evidence" value="ECO:0007669"/>
    <property type="project" value="UniProtKB-EC"/>
</dbReference>
<dbReference type="GeneID" id="12079760"/>
<dbReference type="PANTHER" id="PTHR46552">
    <property type="entry name" value="NADH-UBIQUINONE OXIDOREDUCTASE CHAIN 2"/>
    <property type="match status" value="1"/>
</dbReference>
<evidence type="ECO:0000256" key="6">
    <source>
        <dbReference type="ARBA" id="ARBA00022660"/>
    </source>
</evidence>
<comment type="function">
    <text evidence="17">Core subunit of the mitochondrial membrane respiratory chain NADH dehydrogenase (Complex I) which catalyzes electron transfer from NADH through the respiratory chain, using ubiquinone as an electron acceptor. Essential for the catalytic activity and assembly of complex I.</text>
</comment>
<evidence type="ECO:0000256" key="3">
    <source>
        <dbReference type="ARBA" id="ARBA00012944"/>
    </source>
</evidence>
<evidence type="ECO:0000259" key="18">
    <source>
        <dbReference type="Pfam" id="PF00361"/>
    </source>
</evidence>
<keyword evidence="8 17" id="KW-0999">Mitochondrion inner membrane</keyword>
<keyword evidence="14 17" id="KW-0496">Mitochondrion</keyword>
<feature type="transmembrane region" description="Helical" evidence="17">
    <location>
        <begin position="337"/>
        <end position="357"/>
    </location>
</feature>
<dbReference type="RefSeq" id="YP_006073358.1">
    <property type="nucleotide sequence ID" value="NC_017612.1"/>
</dbReference>
<evidence type="ECO:0000256" key="17">
    <source>
        <dbReference type="RuleBase" id="RU003403"/>
    </source>
</evidence>
<evidence type="ECO:0000256" key="4">
    <source>
        <dbReference type="ARBA" id="ARBA00021008"/>
    </source>
</evidence>
<name>H9TB14_SOLVE</name>
<evidence type="ECO:0000256" key="10">
    <source>
        <dbReference type="ARBA" id="ARBA00022982"/>
    </source>
</evidence>
<dbReference type="AlphaFoldDB" id="H9TB14"/>
<reference evidence="19" key="1">
    <citation type="submission" date="2012-02" db="EMBL/GenBank/DDBJ databases">
        <title>The complete mitochondrial genome of Solemya velum (Mollusca: Bivalvia) and the basal phylogeny of class Bivalvia.</title>
        <authorList>
            <person name="Plazzi F."/>
            <person name="Ribani A."/>
            <person name="Passamonti M."/>
        </authorList>
    </citation>
    <scope>NUCLEOTIDE SEQUENCE</scope>
</reference>
<feature type="transmembrane region" description="Helical" evidence="17">
    <location>
        <begin position="292"/>
        <end position="316"/>
    </location>
</feature>
<evidence type="ECO:0000256" key="1">
    <source>
        <dbReference type="ARBA" id="ARBA00004448"/>
    </source>
</evidence>
<dbReference type="PRINTS" id="PR01436">
    <property type="entry name" value="NADHDHGNASE2"/>
</dbReference>
<evidence type="ECO:0000256" key="7">
    <source>
        <dbReference type="ARBA" id="ARBA00022692"/>
    </source>
</evidence>
<dbReference type="GO" id="GO:0005743">
    <property type="term" value="C:mitochondrial inner membrane"/>
    <property type="evidence" value="ECO:0007669"/>
    <property type="project" value="UniProtKB-SubCell"/>
</dbReference>
<evidence type="ECO:0000256" key="2">
    <source>
        <dbReference type="ARBA" id="ARBA00007012"/>
    </source>
</evidence>
<dbReference type="InterPro" id="IPR001750">
    <property type="entry name" value="ND/Mrp_TM"/>
</dbReference>
<dbReference type="PANTHER" id="PTHR46552:SF1">
    <property type="entry name" value="NADH-UBIQUINONE OXIDOREDUCTASE CHAIN 2"/>
    <property type="match status" value="1"/>
</dbReference>
<feature type="domain" description="NADH:quinone oxidoreductase/Mrp antiporter transmembrane" evidence="18">
    <location>
        <begin position="25"/>
        <end position="302"/>
    </location>
</feature>
<feature type="transmembrane region" description="Helical" evidence="17">
    <location>
        <begin position="61"/>
        <end position="87"/>
    </location>
</feature>
<evidence type="ECO:0000256" key="9">
    <source>
        <dbReference type="ARBA" id="ARBA00022967"/>
    </source>
</evidence>
<comment type="subcellular location">
    <subcellularLocation>
        <location evidence="1 17">Mitochondrion inner membrane</location>
        <topology evidence="1 17">Multi-pass membrane protein</topology>
    </subcellularLocation>
</comment>
<evidence type="ECO:0000256" key="12">
    <source>
        <dbReference type="ARBA" id="ARBA00023027"/>
    </source>
</evidence>
<keyword evidence="11 17" id="KW-1133">Transmembrane helix</keyword>
<keyword evidence="6 17" id="KW-0679">Respiratory chain</keyword>
<evidence type="ECO:0000256" key="14">
    <source>
        <dbReference type="ARBA" id="ARBA00023128"/>
    </source>
</evidence>
<dbReference type="InterPro" id="IPR050175">
    <property type="entry name" value="Complex_I_Subunit_2"/>
</dbReference>
<keyword evidence="9 17" id="KW-1278">Translocase</keyword>
<evidence type="ECO:0000256" key="5">
    <source>
        <dbReference type="ARBA" id="ARBA00022448"/>
    </source>
</evidence>
<keyword evidence="15 17" id="KW-0472">Membrane</keyword>
<evidence type="ECO:0000256" key="13">
    <source>
        <dbReference type="ARBA" id="ARBA00023075"/>
    </source>
</evidence>
<evidence type="ECO:0000256" key="15">
    <source>
        <dbReference type="ARBA" id="ARBA00023136"/>
    </source>
</evidence>
<accession>H9TB14</accession>
<keyword evidence="12 17" id="KW-0520">NAD</keyword>
<proteinExistence type="inferred from homology"/>